<sequence length="328" mass="37119">MPIYVWNGREFTDNWTPALVDGKNVIVPVNDYRSTLSEEEIVNQETILNYYDTLSIADRSALTASLRTTEAAILAREKAELIARHLAMGVHTGKTREEYSTSAWQIKQDYPDSEDGVYWIQNDAINDGNPFPVYCDMTTLGGGWTLLLQNAGNNGDWQWTPERLYLHNSTTPPSQLSPNVTRTPEVNYSILSWADKIKRAESGFDFMITAREHGTAGGAWTANEAYSFVQTHVGADFGDERLGTEGWRKNITELARFETKYNGAWNYDYDGMEARMPWVGIGINEGWLTTDGFRAGWWGTLITNGDWDPAPWLGNGEPHPGVIWYWVR</sequence>
<dbReference type="PANTHER" id="PTHR16146:SF46">
    <property type="entry name" value="INTELECTIN-1A-RELATED"/>
    <property type="match status" value="1"/>
</dbReference>
<proteinExistence type="predicted"/>
<dbReference type="SUPFAM" id="SSF56496">
    <property type="entry name" value="Fibrinogen C-terminal domain-like"/>
    <property type="match status" value="2"/>
</dbReference>
<dbReference type="GO" id="GO:0070492">
    <property type="term" value="F:oligosaccharide binding"/>
    <property type="evidence" value="ECO:0007669"/>
    <property type="project" value="TreeGrafter"/>
</dbReference>
<dbReference type="Gene3D" id="2.60.120.1000">
    <property type="match status" value="1"/>
</dbReference>
<dbReference type="PANTHER" id="PTHR16146">
    <property type="entry name" value="INTELECTIN"/>
    <property type="match status" value="1"/>
</dbReference>
<gene>
    <name evidence="3" type="ORF">UFOVP112_443</name>
</gene>
<feature type="domain" description="Fibrinogen C-terminal" evidence="2">
    <location>
        <begin position="113"/>
        <end position="151"/>
    </location>
</feature>
<reference evidence="3" key="1">
    <citation type="submission" date="2020-04" db="EMBL/GenBank/DDBJ databases">
        <authorList>
            <person name="Chiriac C."/>
            <person name="Salcher M."/>
            <person name="Ghai R."/>
            <person name="Kavagutti S V."/>
        </authorList>
    </citation>
    <scope>NUCLEOTIDE SEQUENCE</scope>
</reference>
<evidence type="ECO:0000256" key="1">
    <source>
        <dbReference type="ARBA" id="ARBA00023157"/>
    </source>
</evidence>
<evidence type="ECO:0000313" key="3">
    <source>
        <dbReference type="EMBL" id="CAB4129345.1"/>
    </source>
</evidence>
<keyword evidence="1" id="KW-1015">Disulfide bond</keyword>
<name>A0A6J5L5V2_9CAUD</name>
<dbReference type="InterPro" id="IPR036056">
    <property type="entry name" value="Fibrinogen-like_C"/>
</dbReference>
<organism evidence="3">
    <name type="scientific">uncultured Caudovirales phage</name>
    <dbReference type="NCBI Taxonomy" id="2100421"/>
    <lineage>
        <taxon>Viruses</taxon>
        <taxon>Duplodnaviria</taxon>
        <taxon>Heunggongvirae</taxon>
        <taxon>Uroviricota</taxon>
        <taxon>Caudoviricetes</taxon>
        <taxon>Peduoviridae</taxon>
        <taxon>Maltschvirus</taxon>
        <taxon>Maltschvirus maltsch</taxon>
    </lineage>
</organism>
<evidence type="ECO:0000259" key="2">
    <source>
        <dbReference type="Pfam" id="PF00147"/>
    </source>
</evidence>
<accession>A0A6J5L5V2</accession>
<dbReference type="EMBL" id="LR796233">
    <property type="protein sequence ID" value="CAB4129345.1"/>
    <property type="molecule type" value="Genomic_DNA"/>
</dbReference>
<dbReference type="GO" id="GO:0005615">
    <property type="term" value="C:extracellular space"/>
    <property type="evidence" value="ECO:0007669"/>
    <property type="project" value="TreeGrafter"/>
</dbReference>
<dbReference type="NCBIfam" id="NF040941">
    <property type="entry name" value="GGGWT_bact"/>
    <property type="match status" value="1"/>
</dbReference>
<dbReference type="Pfam" id="PF00147">
    <property type="entry name" value="Fibrinogen_C"/>
    <property type="match status" value="1"/>
</dbReference>
<dbReference type="InterPro" id="IPR002181">
    <property type="entry name" value="Fibrinogen_a/b/g_C_dom"/>
</dbReference>
<protein>
    <submittedName>
        <fullName evidence="3">Fibrinogen, alpha/beta/gamma chain, C-terminal globular domain containing protein</fullName>
    </submittedName>
</protein>